<name>A0A0S3QU23_THET7</name>
<evidence type="ECO:0000313" key="2">
    <source>
        <dbReference type="Proteomes" id="UP000063234"/>
    </source>
</evidence>
<dbReference type="KEGG" id="ttk:TST_1045"/>
<dbReference type="InterPro" id="IPR036680">
    <property type="entry name" value="SPOR-like_sf"/>
</dbReference>
<organism evidence="1 2">
    <name type="scientific">Thermosulfidibacter takaii (strain DSM 17441 / JCM 13301 / NBRC 103674 / ABI70S6)</name>
    <dbReference type="NCBI Taxonomy" id="1298851"/>
    <lineage>
        <taxon>Bacteria</taxon>
        <taxon>Pseudomonadati</taxon>
        <taxon>Thermosulfidibacterota</taxon>
        <taxon>Thermosulfidibacteria</taxon>
        <taxon>Thermosulfidibacterales</taxon>
        <taxon>Thermosulfidibacteraceae</taxon>
    </lineage>
</organism>
<keyword evidence="2" id="KW-1185">Reference proteome</keyword>
<dbReference type="Gene3D" id="3.30.70.1070">
    <property type="entry name" value="Sporulation related repeat"/>
    <property type="match status" value="1"/>
</dbReference>
<dbReference type="GO" id="GO:0042834">
    <property type="term" value="F:peptidoglycan binding"/>
    <property type="evidence" value="ECO:0007669"/>
    <property type="project" value="InterPro"/>
</dbReference>
<protein>
    <recommendedName>
        <fullName evidence="3">SPOR domain-containing protein</fullName>
    </recommendedName>
</protein>
<dbReference type="RefSeq" id="WP_068549837.1">
    <property type="nucleotide sequence ID" value="NZ_AP013035.1"/>
</dbReference>
<evidence type="ECO:0000313" key="1">
    <source>
        <dbReference type="EMBL" id="BAT71839.1"/>
    </source>
</evidence>
<evidence type="ECO:0008006" key="3">
    <source>
        <dbReference type="Google" id="ProtNLM"/>
    </source>
</evidence>
<proteinExistence type="predicted"/>
<dbReference type="SUPFAM" id="SSF110997">
    <property type="entry name" value="Sporulation related repeat"/>
    <property type="match status" value="1"/>
</dbReference>
<dbReference type="EMBL" id="AP013035">
    <property type="protein sequence ID" value="BAT71839.1"/>
    <property type="molecule type" value="Genomic_DNA"/>
</dbReference>
<sequence length="216" mass="24492">MLLPLITVLALAAIGAGAYYKFFQKVHIGQRKEQAPQTKVFQIAEFEIQNSTRENNQTENASAALQKAKPVTLTFEIIDPRKLSLFDVCEKKNVKEIDQSVYVTRIIAGHFKSIHKAKTFAKTLKHRAGFLDPWVLKDKGSYLVIAGSYSSQENIKKTIQFLKEIGIVPKTQRIKIKEKKKYIVECTISENKKEELERLLNNTDEAPGQNSTIKSP</sequence>
<gene>
    <name evidence="1" type="ORF">TST_1045</name>
</gene>
<reference evidence="2" key="1">
    <citation type="journal article" date="2018" name="Science">
        <title>A primordial and reversible TCA cycle in a facultatively chemolithoautotrophic thermophile.</title>
        <authorList>
            <person name="Nunoura T."/>
            <person name="Chikaraishi Y."/>
            <person name="Izaki R."/>
            <person name="Suwa T."/>
            <person name="Sato T."/>
            <person name="Harada T."/>
            <person name="Mori K."/>
            <person name="Kato Y."/>
            <person name="Miyazaki M."/>
            <person name="Shimamura S."/>
            <person name="Yanagawa K."/>
            <person name="Shuto A."/>
            <person name="Ohkouchi N."/>
            <person name="Fujita N."/>
            <person name="Takaki Y."/>
            <person name="Atomi H."/>
            <person name="Takai K."/>
        </authorList>
    </citation>
    <scope>NUCLEOTIDE SEQUENCE [LARGE SCALE GENOMIC DNA]</scope>
    <source>
        <strain evidence="2">DSM 17441 / JCM 13301 / NBRC 103674 / ABI70S6</strain>
    </source>
</reference>
<dbReference type="STRING" id="1298851.TST_1045"/>
<dbReference type="AlphaFoldDB" id="A0A0S3QU23"/>
<dbReference type="Proteomes" id="UP000063234">
    <property type="component" value="Chromosome"/>
</dbReference>
<accession>A0A0S3QU23</accession>